<dbReference type="WBParaSite" id="Pan_g11400.t1">
    <property type="protein sequence ID" value="Pan_g11400.t1"/>
    <property type="gene ID" value="Pan_g11400"/>
</dbReference>
<protein>
    <submittedName>
        <fullName evidence="2">AraC family transcriptional regulator</fullName>
    </submittedName>
</protein>
<evidence type="ECO:0000313" key="2">
    <source>
        <dbReference type="WBParaSite" id="Pan_g11400.t1"/>
    </source>
</evidence>
<dbReference type="AlphaFoldDB" id="A0A7E4UQ53"/>
<dbReference type="Proteomes" id="UP000492821">
    <property type="component" value="Unassembled WGS sequence"/>
</dbReference>
<sequence length="174" mass="20219">MPYPIAKLAYGLRCRLRELSTPAEQYKLQIAAGNPSICPTNFQMVTVFDNIIIDGYLKDTPPTVYTKHGEYIMVDPEETCFLLRTGSEATFESLWLQNLSAFPFNNIVLQPNRLYLRKCDNSNAFYKRLAMTSVTEITIAKTKSWIRPNYGNRWQKERQRGNEVEENIRRWLAA</sequence>
<evidence type="ECO:0000313" key="1">
    <source>
        <dbReference type="Proteomes" id="UP000492821"/>
    </source>
</evidence>
<organism evidence="1 2">
    <name type="scientific">Panagrellus redivivus</name>
    <name type="common">Microworm</name>
    <dbReference type="NCBI Taxonomy" id="6233"/>
    <lineage>
        <taxon>Eukaryota</taxon>
        <taxon>Metazoa</taxon>
        <taxon>Ecdysozoa</taxon>
        <taxon>Nematoda</taxon>
        <taxon>Chromadorea</taxon>
        <taxon>Rhabditida</taxon>
        <taxon>Tylenchina</taxon>
        <taxon>Panagrolaimomorpha</taxon>
        <taxon>Panagrolaimoidea</taxon>
        <taxon>Panagrolaimidae</taxon>
        <taxon>Panagrellus</taxon>
    </lineage>
</organism>
<proteinExistence type="predicted"/>
<reference evidence="1" key="1">
    <citation type="journal article" date="2013" name="Genetics">
        <title>The draft genome and transcriptome of Panagrellus redivivus are shaped by the harsh demands of a free-living lifestyle.</title>
        <authorList>
            <person name="Srinivasan J."/>
            <person name="Dillman A.R."/>
            <person name="Macchietto M.G."/>
            <person name="Heikkinen L."/>
            <person name="Lakso M."/>
            <person name="Fracchia K.M."/>
            <person name="Antoshechkin I."/>
            <person name="Mortazavi A."/>
            <person name="Wong G."/>
            <person name="Sternberg P.W."/>
        </authorList>
    </citation>
    <scope>NUCLEOTIDE SEQUENCE [LARGE SCALE GENOMIC DNA]</scope>
    <source>
        <strain evidence="1">MT8872</strain>
    </source>
</reference>
<keyword evidence="1" id="KW-1185">Reference proteome</keyword>
<reference evidence="2" key="2">
    <citation type="submission" date="2020-10" db="UniProtKB">
        <authorList>
            <consortium name="WormBaseParasite"/>
        </authorList>
    </citation>
    <scope>IDENTIFICATION</scope>
</reference>
<accession>A0A7E4UQ53</accession>
<name>A0A7E4UQ53_PANRE</name>